<dbReference type="InterPro" id="IPR005361">
    <property type="entry name" value="UPF0158"/>
</dbReference>
<proteinExistence type="predicted"/>
<reference evidence="1 2" key="1">
    <citation type="submission" date="2018-09" db="EMBL/GenBank/DDBJ databases">
        <title>Isolation, diversity and antifungal activity of actinobacteria from wheat.</title>
        <authorList>
            <person name="Han C."/>
        </authorList>
    </citation>
    <scope>NUCLEOTIDE SEQUENCE [LARGE SCALE GENOMIC DNA]</scope>
    <source>
        <strain evidence="1 2">NEAU-YY265</strain>
    </source>
</reference>
<keyword evidence="2" id="KW-1185">Reference proteome</keyword>
<dbReference type="EMBL" id="QUAL01000367">
    <property type="protein sequence ID" value="RIQ13709.1"/>
    <property type="molecule type" value="Genomic_DNA"/>
</dbReference>
<gene>
    <name evidence="1" type="ORF">DY240_25395</name>
</gene>
<name>A0A418KIX0_9ACTN</name>
<dbReference type="AlphaFoldDB" id="A0A418KIX0"/>
<organism evidence="1 2">
    <name type="scientific">Jiangella rhizosphaerae</name>
    <dbReference type="NCBI Taxonomy" id="2293569"/>
    <lineage>
        <taxon>Bacteria</taxon>
        <taxon>Bacillati</taxon>
        <taxon>Actinomycetota</taxon>
        <taxon>Actinomycetes</taxon>
        <taxon>Jiangellales</taxon>
        <taxon>Jiangellaceae</taxon>
        <taxon>Jiangella</taxon>
    </lineage>
</organism>
<dbReference type="Pfam" id="PF03682">
    <property type="entry name" value="UPF0158"/>
    <property type="match status" value="1"/>
</dbReference>
<comment type="caution">
    <text evidence="1">The sequence shown here is derived from an EMBL/GenBank/DDBJ whole genome shotgun (WGS) entry which is preliminary data.</text>
</comment>
<evidence type="ECO:0000313" key="2">
    <source>
        <dbReference type="Proteomes" id="UP000284057"/>
    </source>
</evidence>
<sequence length="249" mass="26758">MGQSGRMREDPPTVVDRTTLRQVLHSGDPAAIVAVVAGHDVRPALQLAGDAVLVALEAGATGADNVAGTVVATLRERVWDGDLELAEELVAVSDGRARLGEILTVELDDVADLLEGDLNDGGGYLDLQTGDTWPLVDGDDGYLADVGVDLDDEPDRWLRVHPLGSHDGWEDMAHFAAGVTDDRLRGRLDEAIHGRGAFRRFKDAVHQAGVAEQWYGFSAERRAGRARAWLAGEGIRARPRRWVDSAGDG</sequence>
<accession>A0A418KIX0</accession>
<protein>
    <submittedName>
        <fullName evidence="1">Uncharacterized protein</fullName>
    </submittedName>
</protein>
<evidence type="ECO:0000313" key="1">
    <source>
        <dbReference type="EMBL" id="RIQ13709.1"/>
    </source>
</evidence>
<dbReference type="Proteomes" id="UP000284057">
    <property type="component" value="Unassembled WGS sequence"/>
</dbReference>